<proteinExistence type="predicted"/>
<organism evidence="1 2">
    <name type="scientific">Paractinoplanes abujensis</name>
    <dbReference type="NCBI Taxonomy" id="882441"/>
    <lineage>
        <taxon>Bacteria</taxon>
        <taxon>Bacillati</taxon>
        <taxon>Actinomycetota</taxon>
        <taxon>Actinomycetes</taxon>
        <taxon>Micromonosporales</taxon>
        <taxon>Micromonosporaceae</taxon>
        <taxon>Paractinoplanes</taxon>
    </lineage>
</organism>
<reference evidence="1 2" key="1">
    <citation type="submission" date="2020-08" db="EMBL/GenBank/DDBJ databases">
        <title>Sequencing the genomes of 1000 actinobacteria strains.</title>
        <authorList>
            <person name="Klenk H.-P."/>
        </authorList>
    </citation>
    <scope>NUCLEOTIDE SEQUENCE [LARGE SCALE GENOMIC DNA]</scope>
    <source>
        <strain evidence="1 2">DSM 45518</strain>
    </source>
</reference>
<comment type="caution">
    <text evidence="1">The sequence shown here is derived from an EMBL/GenBank/DDBJ whole genome shotgun (WGS) entry which is preliminary data.</text>
</comment>
<keyword evidence="2" id="KW-1185">Reference proteome</keyword>
<gene>
    <name evidence="1" type="ORF">BKA14_003040</name>
</gene>
<protein>
    <submittedName>
        <fullName evidence="1">Uncharacterized protein</fullName>
    </submittedName>
</protein>
<evidence type="ECO:0000313" key="2">
    <source>
        <dbReference type="Proteomes" id="UP000542742"/>
    </source>
</evidence>
<dbReference type="EMBL" id="JACHMF010000001">
    <property type="protein sequence ID" value="MBB4692892.1"/>
    <property type="molecule type" value="Genomic_DNA"/>
</dbReference>
<dbReference type="AlphaFoldDB" id="A0A7W7CQL3"/>
<dbReference type="Proteomes" id="UP000542742">
    <property type="component" value="Unassembled WGS sequence"/>
</dbReference>
<sequence>MPDVRNAAVIRVSRVPNVKTSARSHVVTTACAERR</sequence>
<accession>A0A7W7CQL3</accession>
<name>A0A7W7CQL3_9ACTN</name>
<evidence type="ECO:0000313" key="1">
    <source>
        <dbReference type="EMBL" id="MBB4692892.1"/>
    </source>
</evidence>